<evidence type="ECO:0000256" key="1">
    <source>
        <dbReference type="SAM" id="MobiDB-lite"/>
    </source>
</evidence>
<proteinExistence type="predicted"/>
<sequence length="112" mass="11630">MAPAPSCGWAEGDRRLSRITNARPIKGRSTTRRTYRECTRRPGQPQSGQAGGCPHDDASTASLSSVACTAVTRTSIPGNSTSSTAAAPIPGQSTRETFPQSYADLGIHGIAA</sequence>
<keyword evidence="3" id="KW-1185">Reference proteome</keyword>
<evidence type="ECO:0000313" key="3">
    <source>
        <dbReference type="Proteomes" id="UP001321542"/>
    </source>
</evidence>
<protein>
    <submittedName>
        <fullName evidence="2">Uncharacterized protein</fullName>
    </submittedName>
</protein>
<feature type="region of interest" description="Disordered" evidence="1">
    <location>
        <begin position="1"/>
        <end position="60"/>
    </location>
</feature>
<accession>A0ABM7FN06</accession>
<name>A0ABM7FN06_9ACTN</name>
<feature type="region of interest" description="Disordered" evidence="1">
    <location>
        <begin position="73"/>
        <end position="112"/>
    </location>
</feature>
<evidence type="ECO:0000313" key="2">
    <source>
        <dbReference type="EMBL" id="BBC38516.1"/>
    </source>
</evidence>
<dbReference type="EMBL" id="AP018448">
    <property type="protein sequence ID" value="BBC38516.1"/>
    <property type="molecule type" value="Genomic_DNA"/>
</dbReference>
<gene>
    <name evidence="2" type="ORF">SGFS_098100</name>
</gene>
<reference evidence="2 3" key="2">
    <citation type="journal article" date="2023" name="ChemBioChem">
        <title>Acyltransferase Domain Exchange between Two Independent Type I Polyketide Synthases in the Same Producer Strain of Macrolide Antibiotics.</title>
        <authorList>
            <person name="Kudo F."/>
            <person name="Kishikawa K."/>
            <person name="Tsuboi K."/>
            <person name="Kido T."/>
            <person name="Usui T."/>
            <person name="Hashimoto J."/>
            <person name="Shin-Ya K."/>
            <person name="Miyanaga A."/>
            <person name="Eguchi T."/>
        </authorList>
    </citation>
    <scope>NUCLEOTIDE SEQUENCE [LARGE SCALE GENOMIC DNA]</scope>
    <source>
        <strain evidence="2 3">A-8890</strain>
    </source>
</reference>
<organism evidence="2 3">
    <name type="scientific">Streptomyces graminofaciens</name>
    <dbReference type="NCBI Taxonomy" id="68212"/>
    <lineage>
        <taxon>Bacteria</taxon>
        <taxon>Bacillati</taxon>
        <taxon>Actinomycetota</taxon>
        <taxon>Actinomycetes</taxon>
        <taxon>Kitasatosporales</taxon>
        <taxon>Streptomycetaceae</taxon>
        <taxon>Streptomyces</taxon>
    </lineage>
</organism>
<feature type="compositionally biased region" description="Polar residues" evidence="1">
    <location>
        <begin position="73"/>
        <end position="100"/>
    </location>
</feature>
<dbReference type="Proteomes" id="UP001321542">
    <property type="component" value="Chromosome"/>
</dbReference>
<reference evidence="2 3" key="1">
    <citation type="journal article" date="2010" name="ChemBioChem">
        <title>Cloning and characterization of the biosynthetic gene cluster of 16-membered macrolide antibiotic FD-891: involvement of a dual functional cytochrome P450 monooxygenase catalyzing epoxidation and hydroxylation.</title>
        <authorList>
            <person name="Kudo F."/>
            <person name="Motegi A."/>
            <person name="Mizoue K."/>
            <person name="Eguchi T."/>
        </authorList>
    </citation>
    <scope>NUCLEOTIDE SEQUENCE [LARGE SCALE GENOMIC DNA]</scope>
    <source>
        <strain evidence="2 3">A-8890</strain>
    </source>
</reference>